<dbReference type="PROSITE" id="PS51645">
    <property type="entry name" value="PHR_CRY_ALPHA_BETA"/>
    <property type="match status" value="1"/>
</dbReference>
<keyword evidence="4" id="KW-1185">Reference proteome</keyword>
<proteinExistence type="predicted"/>
<dbReference type="SUPFAM" id="SSF52425">
    <property type="entry name" value="Cryptochrome/photolyase, N-terminal domain"/>
    <property type="match status" value="1"/>
</dbReference>
<dbReference type="SUPFAM" id="SSF51905">
    <property type="entry name" value="FAD/NAD(P)-binding domain"/>
    <property type="match status" value="1"/>
</dbReference>
<gene>
    <name evidence="3" type="ORF">M0G41_10025</name>
</gene>
<dbReference type="InterPro" id="IPR052219">
    <property type="entry name" value="Photolyase_Class-2"/>
</dbReference>
<comment type="caution">
    <text evidence="3">The sequence shown here is derived from an EMBL/GenBank/DDBJ whole genome shotgun (WGS) entry which is preliminary data.</text>
</comment>
<feature type="domain" description="Photolyase/cryptochrome alpha/beta" evidence="2">
    <location>
        <begin position="30"/>
        <end position="160"/>
    </location>
</feature>
<dbReference type="Pfam" id="PF00875">
    <property type="entry name" value="DNA_photolyase"/>
    <property type="match status" value="1"/>
</dbReference>
<dbReference type="Gene3D" id="1.10.579.10">
    <property type="entry name" value="DNA Cyclobutane Dipyrimidine Photolyase, subunit A, domain 3"/>
    <property type="match status" value="1"/>
</dbReference>
<dbReference type="PANTHER" id="PTHR10211:SF0">
    <property type="entry name" value="DEOXYRIBODIPYRIMIDINE PHOTO-LYASE"/>
    <property type="match status" value="1"/>
</dbReference>
<dbReference type="Gene3D" id="3.50.50.60">
    <property type="entry name" value="FAD/NAD(P)-binding domain"/>
    <property type="match status" value="1"/>
</dbReference>
<dbReference type="EMBL" id="JALNMH010000007">
    <property type="protein sequence ID" value="MCK7594009.1"/>
    <property type="molecule type" value="Genomic_DNA"/>
</dbReference>
<dbReference type="Pfam" id="PF01593">
    <property type="entry name" value="Amino_oxidase"/>
    <property type="match status" value="1"/>
</dbReference>
<dbReference type="Proteomes" id="UP001431449">
    <property type="component" value="Unassembled WGS sequence"/>
</dbReference>
<organism evidence="3 4">
    <name type="scientific">Pseudomarimonas salicorniae</name>
    <dbReference type="NCBI Taxonomy" id="2933270"/>
    <lineage>
        <taxon>Bacteria</taxon>
        <taxon>Pseudomonadati</taxon>
        <taxon>Pseudomonadota</taxon>
        <taxon>Gammaproteobacteria</taxon>
        <taxon>Lysobacterales</taxon>
        <taxon>Lysobacteraceae</taxon>
        <taxon>Pseudomarimonas</taxon>
    </lineage>
</organism>
<dbReference type="PANTHER" id="PTHR10211">
    <property type="entry name" value="DEOXYRIBODIPYRIMIDINE PHOTOLYASE"/>
    <property type="match status" value="1"/>
</dbReference>
<dbReference type="Gene3D" id="3.40.50.620">
    <property type="entry name" value="HUPs"/>
    <property type="match status" value="1"/>
</dbReference>
<dbReference type="InterPro" id="IPR036155">
    <property type="entry name" value="Crypto/Photolyase_N_sf"/>
</dbReference>
<evidence type="ECO:0000313" key="3">
    <source>
        <dbReference type="EMBL" id="MCK7594009.1"/>
    </source>
</evidence>
<name>A0ABT0GHI6_9GAMM</name>
<dbReference type="InterPro" id="IPR014729">
    <property type="entry name" value="Rossmann-like_a/b/a_fold"/>
</dbReference>
<protein>
    <submittedName>
        <fullName evidence="3">FAD-dependent oxidoreductase</fullName>
    </submittedName>
</protein>
<comment type="cofactor">
    <cofactor evidence="1">
        <name>(6R)-5,10-methylene-5,6,7,8-tetrahydrofolate</name>
        <dbReference type="ChEBI" id="CHEBI:15636"/>
    </cofactor>
</comment>
<sequence>MSHALPDCLPEALRQRCRLLNDRDLAAGGDYVLLWAHHALRDHDNPALDAALHLGVALDRPVLVYQGLGGGHRFDADRHHAFILQGAHDYQRALAARGIRHHTNVPGLTPGAGLADLLPRAAALVCEDFPAPPFPRWTRRWAERCDVLCLAVDAACIVPMAATGTRFDRAFAYREAMQARFQAELDAGPAPPPAARPWKPGTDGPTGGLDWDGFDLATALAHCAIDHTVPPVADTPGGSASGYARWAEFRGEGLRRYHQLRNDAAVEPPLGVSRMSPYLHYGMVSPWRLAREAREQGGPGAKKFIDELWVWRELAWQWCWHTPDVEAESALPGWARETLAEHAADPRPDYTDESLHRGRSGERLWDLAQRSLLRHGELHNNLRMTWGKALVGWSHDAGEAMRRLRDLNHRFALDGNDPASYGGLWWCLGLFDRPFTPAQPVLGTLRGRSIRGHERRLDVARYAARVGRASRSLPRVAVLGAGLAGAAAAQALVDQGYAVQVVDKSRGSGGRLSTRRSEVGPFDHGAQFLRAHDLRFQAQVARWLQAGLLQSWTPRAVNGEALKGALVAVPGMSELVKPLLDGADLQLGRAVTRLQREGGIWRLLDAEGATLAEAEQLIVTAPAPQAEALLGGAAPSLAGRLREARYAPCWASMVEIEGEAEVDLLRERGPIAWATADASRPGRPDGGRWLIHATPAWSRKRLESPAEDVGEALASALSEALQRPARLVAAHRWRYALVEQPLGVDFLAERELGLRVAGDHCLGGRLEAAWLSGCAAAGDLMREVALPTQVEGTG</sequence>
<dbReference type="Gene3D" id="1.25.40.80">
    <property type="match status" value="1"/>
</dbReference>
<dbReference type="InterPro" id="IPR002937">
    <property type="entry name" value="Amino_oxidase"/>
</dbReference>
<dbReference type="Pfam" id="PF13450">
    <property type="entry name" value="NAD_binding_8"/>
    <property type="match status" value="1"/>
</dbReference>
<dbReference type="InterPro" id="IPR036188">
    <property type="entry name" value="FAD/NAD-bd_sf"/>
</dbReference>
<reference evidence="3" key="1">
    <citation type="submission" date="2022-04" db="EMBL/GenBank/DDBJ databases">
        <title>Lysobacter sp. CAU 1642 isolated from sea sand.</title>
        <authorList>
            <person name="Kim W."/>
        </authorList>
    </citation>
    <scope>NUCLEOTIDE SEQUENCE</scope>
    <source>
        <strain evidence="3">CAU 1642</strain>
    </source>
</reference>
<evidence type="ECO:0000313" key="4">
    <source>
        <dbReference type="Proteomes" id="UP001431449"/>
    </source>
</evidence>
<accession>A0ABT0GHI6</accession>
<dbReference type="Gene3D" id="3.90.660.10">
    <property type="match status" value="1"/>
</dbReference>
<dbReference type="SUPFAM" id="SSF48173">
    <property type="entry name" value="Cryptochrome/photolyase FAD-binding domain"/>
    <property type="match status" value="1"/>
</dbReference>
<evidence type="ECO:0000256" key="1">
    <source>
        <dbReference type="ARBA" id="ARBA00001932"/>
    </source>
</evidence>
<evidence type="ECO:0000259" key="2">
    <source>
        <dbReference type="PROSITE" id="PS51645"/>
    </source>
</evidence>
<dbReference type="RefSeq" id="WP_248208857.1">
    <property type="nucleotide sequence ID" value="NZ_JALNMH010000007.1"/>
</dbReference>
<dbReference type="InterPro" id="IPR036134">
    <property type="entry name" value="Crypto/Photolyase_FAD-like_sf"/>
</dbReference>
<dbReference type="InterPro" id="IPR006050">
    <property type="entry name" value="DNA_photolyase_N"/>
</dbReference>